<reference evidence="4 5" key="1">
    <citation type="journal article" date="2014" name="ISME J.">
        <title>Adaptation of an abundant Roseobacter RCA organism to pelagic systems revealed by genomic and transcriptomic analyses.</title>
        <authorList>
            <person name="Voget S."/>
            <person name="Wemheuer B."/>
            <person name="Brinkhoff T."/>
            <person name="Vollmers J."/>
            <person name="Dietrich S."/>
            <person name="Giebel H.A."/>
            <person name="Beardsley C."/>
            <person name="Sardemann C."/>
            <person name="Bakenhus I."/>
            <person name="Billerbeck S."/>
            <person name="Daniel R."/>
            <person name="Simon M."/>
        </authorList>
    </citation>
    <scope>NUCLEOTIDE SEQUENCE [LARGE SCALE GENOMIC DNA]</scope>
    <source>
        <strain evidence="4 5">RCA23</strain>
    </source>
</reference>
<evidence type="ECO:0000256" key="1">
    <source>
        <dbReference type="ARBA" id="ARBA00008231"/>
    </source>
</evidence>
<name>A0AAN0RKI5_9RHOB</name>
<dbReference type="Gene3D" id="1.10.3580.10">
    <property type="entry name" value="ATP12 ATPase"/>
    <property type="match status" value="1"/>
</dbReference>
<comment type="similarity">
    <text evidence="1">Belongs to the ATP12 family.</text>
</comment>
<dbReference type="Proteomes" id="UP000028680">
    <property type="component" value="Chromosome"/>
</dbReference>
<dbReference type="EMBL" id="CP003984">
    <property type="protein sequence ID" value="AII87913.1"/>
    <property type="molecule type" value="Genomic_DNA"/>
</dbReference>
<keyword evidence="5" id="KW-1185">Reference proteome</keyword>
<dbReference type="RefSeq" id="WP_044050542.1">
    <property type="nucleotide sequence ID" value="NZ_CP003984.1"/>
</dbReference>
<proteinExistence type="inferred from homology"/>
<evidence type="ECO:0000256" key="3">
    <source>
        <dbReference type="ARBA" id="ARBA00023186"/>
    </source>
</evidence>
<dbReference type="KEGG" id="ptp:RCA23_c23910"/>
<dbReference type="Pfam" id="PF07542">
    <property type="entry name" value="ATP12"/>
    <property type="match status" value="1"/>
</dbReference>
<evidence type="ECO:0000256" key="2">
    <source>
        <dbReference type="ARBA" id="ARBA00022946"/>
    </source>
</evidence>
<dbReference type="InterPro" id="IPR011419">
    <property type="entry name" value="ATP12_ATP_synth-F1-assembly"/>
</dbReference>
<evidence type="ECO:0000313" key="4">
    <source>
        <dbReference type="EMBL" id="AII87913.1"/>
    </source>
</evidence>
<dbReference type="SUPFAM" id="SSF160909">
    <property type="entry name" value="ATP12-like"/>
    <property type="match status" value="1"/>
</dbReference>
<keyword evidence="3" id="KW-0143">Chaperone</keyword>
<accession>A0AAN0RKI5</accession>
<dbReference type="PANTHER" id="PTHR21013">
    <property type="entry name" value="ATP SYNTHASE MITOCHONDRIAL F1 COMPLEX ASSEMBLY FACTOR 2/ATP12 PROTEIN, MITOCHONDRIAL PRECURSOR"/>
    <property type="match status" value="1"/>
</dbReference>
<dbReference type="InterPro" id="IPR042272">
    <property type="entry name" value="ATP12_ATP_synth-F1-assembly_N"/>
</dbReference>
<evidence type="ECO:0000313" key="5">
    <source>
        <dbReference type="Proteomes" id="UP000028680"/>
    </source>
</evidence>
<dbReference type="AlphaFoldDB" id="A0AAN0RKI5"/>
<gene>
    <name evidence="4" type="ORF">RCA23_c23910</name>
</gene>
<dbReference type="GO" id="GO:0043461">
    <property type="term" value="P:proton-transporting ATP synthase complex assembly"/>
    <property type="evidence" value="ECO:0007669"/>
    <property type="project" value="InterPro"/>
</dbReference>
<dbReference type="PANTHER" id="PTHR21013:SF10">
    <property type="entry name" value="ATP SYNTHASE MITOCHONDRIAL F1 COMPLEX ASSEMBLY FACTOR 2"/>
    <property type="match status" value="1"/>
</dbReference>
<sequence>MSDWAAKRFWSDVTVDLRGEDYVILLDKRLVKTPAKATLAVPSQAMAEAIAAEWEAQGEKIDPRTMPTTRSANAALDKVTPQQAEVAQLIAAYGEDDLLCYRAPSPDELVARQKEAWDPLLAWAAEHLDAPLRTVEGVMHVAQPANAVANLTAWVVTQSPFQLAALHDLVSMSGSLVIGLAAQAEAFAIDDLWTRSRLDELWQIEQWGQDDEADETASLKRSAFIHAHRFYKMS</sequence>
<protein>
    <submittedName>
        <fullName evidence="4">ATP chaperone protein</fullName>
    </submittedName>
</protein>
<organism evidence="4 5">
    <name type="scientific">Planktomarina temperata RCA23</name>
    <dbReference type="NCBI Taxonomy" id="666509"/>
    <lineage>
        <taxon>Bacteria</taxon>
        <taxon>Pseudomonadati</taxon>
        <taxon>Pseudomonadota</taxon>
        <taxon>Alphaproteobacteria</taxon>
        <taxon>Rhodobacterales</taxon>
        <taxon>Paracoccaceae</taxon>
        <taxon>Planktomarina</taxon>
    </lineage>
</organism>
<dbReference type="InterPro" id="IPR023335">
    <property type="entry name" value="ATP12_ortho_dom_sf"/>
</dbReference>
<dbReference type="Gene3D" id="3.30.2180.10">
    <property type="entry name" value="ATP12-like"/>
    <property type="match status" value="1"/>
</dbReference>
<keyword evidence="2" id="KW-0809">Transit peptide</keyword>